<proteinExistence type="predicted"/>
<keyword evidence="2" id="KW-1133">Transmembrane helix</keyword>
<keyword evidence="2" id="KW-0812">Transmembrane</keyword>
<feature type="region of interest" description="Disordered" evidence="1">
    <location>
        <begin position="119"/>
        <end position="187"/>
    </location>
</feature>
<organism evidence="3 4">
    <name type="scientific">Raineyella fluvialis</name>
    <dbReference type="NCBI Taxonomy" id="2662261"/>
    <lineage>
        <taxon>Bacteria</taxon>
        <taxon>Bacillati</taxon>
        <taxon>Actinomycetota</taxon>
        <taxon>Actinomycetes</taxon>
        <taxon>Propionibacteriales</taxon>
        <taxon>Propionibacteriaceae</taxon>
        <taxon>Raineyella</taxon>
    </lineage>
</organism>
<feature type="transmembrane region" description="Helical" evidence="2">
    <location>
        <begin position="70"/>
        <end position="87"/>
    </location>
</feature>
<feature type="transmembrane region" description="Helical" evidence="2">
    <location>
        <begin position="93"/>
        <end position="113"/>
    </location>
</feature>
<protein>
    <submittedName>
        <fullName evidence="3">DUF3099 domain-containing protein</fullName>
    </submittedName>
</protein>
<dbReference type="Pfam" id="PF11298">
    <property type="entry name" value="DUF3099"/>
    <property type="match status" value="1"/>
</dbReference>
<accession>A0A5Q2FGN8</accession>
<reference evidence="3 4" key="1">
    <citation type="submission" date="2019-10" db="EMBL/GenBank/DDBJ databases">
        <title>Genomic analysis of Raineyella sp. CBA3103.</title>
        <authorList>
            <person name="Roh S.W."/>
        </authorList>
    </citation>
    <scope>NUCLEOTIDE SEQUENCE [LARGE SCALE GENOMIC DNA]</scope>
    <source>
        <strain evidence="3 4">CBA3103</strain>
    </source>
</reference>
<evidence type="ECO:0000256" key="1">
    <source>
        <dbReference type="SAM" id="MobiDB-lite"/>
    </source>
</evidence>
<feature type="compositionally biased region" description="Basic and acidic residues" evidence="1">
    <location>
        <begin position="153"/>
        <end position="162"/>
    </location>
</feature>
<dbReference type="KEGG" id="rain:Rai3103_16530"/>
<dbReference type="EMBL" id="CP045725">
    <property type="protein sequence ID" value="QGF24957.1"/>
    <property type="molecule type" value="Genomic_DNA"/>
</dbReference>
<gene>
    <name evidence="3" type="ORF">Rai3103_16530</name>
</gene>
<sequence length="187" mass="19944">MLRPVPNPYGGKDGRLRRPRALLPGSRAAYSDGVARSGGRRGGPGRHHPPLITSAPHNPEEDLNRRQMQYLGLMSLRVICFVAAVFLHGVWRWVAVAGAAVLPAIAVVIANAVDLRLNRTTDLPPVPPEEVDRPALENPETPPVIIPGESEPGQEHKGRAPDVGEGDDPLSPRSPTSDDPAGGSSDH</sequence>
<feature type="region of interest" description="Disordered" evidence="1">
    <location>
        <begin position="29"/>
        <end position="60"/>
    </location>
</feature>
<dbReference type="AlphaFoldDB" id="A0A5Q2FGN8"/>
<dbReference type="Proteomes" id="UP000386847">
    <property type="component" value="Chromosome"/>
</dbReference>
<keyword evidence="4" id="KW-1185">Reference proteome</keyword>
<evidence type="ECO:0000256" key="2">
    <source>
        <dbReference type="SAM" id="Phobius"/>
    </source>
</evidence>
<keyword evidence="2" id="KW-0472">Membrane</keyword>
<dbReference type="InterPro" id="IPR021449">
    <property type="entry name" value="DUF3099"/>
</dbReference>
<evidence type="ECO:0000313" key="3">
    <source>
        <dbReference type="EMBL" id="QGF24957.1"/>
    </source>
</evidence>
<name>A0A5Q2FGN8_9ACTN</name>
<evidence type="ECO:0000313" key="4">
    <source>
        <dbReference type="Proteomes" id="UP000386847"/>
    </source>
</evidence>